<protein>
    <submittedName>
        <fullName evidence="2">Uncharacterized protein</fullName>
    </submittedName>
</protein>
<evidence type="ECO:0000313" key="3">
    <source>
        <dbReference type="Proteomes" id="UP000765160"/>
    </source>
</evidence>
<keyword evidence="1" id="KW-0812">Transmembrane</keyword>
<evidence type="ECO:0000256" key="1">
    <source>
        <dbReference type="SAM" id="Phobius"/>
    </source>
</evidence>
<proteinExistence type="predicted"/>
<keyword evidence="1" id="KW-1133">Transmembrane helix</keyword>
<keyword evidence="3" id="KW-1185">Reference proteome</keyword>
<dbReference type="RefSeq" id="WP_168050271.1">
    <property type="nucleotide sequence ID" value="NZ_JAATJR010000004.1"/>
</dbReference>
<organism evidence="2 3">
    <name type="scientific">Falsiroseomonas frigidaquae</name>
    <dbReference type="NCBI Taxonomy" id="487318"/>
    <lineage>
        <taxon>Bacteria</taxon>
        <taxon>Pseudomonadati</taxon>
        <taxon>Pseudomonadota</taxon>
        <taxon>Alphaproteobacteria</taxon>
        <taxon>Acetobacterales</taxon>
        <taxon>Roseomonadaceae</taxon>
        <taxon>Falsiroseomonas</taxon>
    </lineage>
</organism>
<keyword evidence="1" id="KW-0472">Membrane</keyword>
<evidence type="ECO:0000313" key="2">
    <source>
        <dbReference type="EMBL" id="NKE45726.1"/>
    </source>
</evidence>
<reference evidence="2 3" key="1">
    <citation type="submission" date="2020-03" db="EMBL/GenBank/DDBJ databases">
        <title>Roseomonas selenitidurans sp. nov. isolated from soil.</title>
        <authorList>
            <person name="Liu H."/>
        </authorList>
    </citation>
    <scope>NUCLEOTIDE SEQUENCE [LARGE SCALE GENOMIC DNA]</scope>
    <source>
        <strain evidence="2 3">JCM 15073</strain>
    </source>
</reference>
<dbReference type="Proteomes" id="UP000765160">
    <property type="component" value="Unassembled WGS sequence"/>
</dbReference>
<gene>
    <name evidence="2" type="ORF">HB662_13125</name>
</gene>
<name>A0ABX1F062_9PROT</name>
<feature type="transmembrane region" description="Helical" evidence="1">
    <location>
        <begin position="30"/>
        <end position="51"/>
    </location>
</feature>
<comment type="caution">
    <text evidence="2">The sequence shown here is derived from an EMBL/GenBank/DDBJ whole genome shotgun (WGS) entry which is preliminary data.</text>
</comment>
<accession>A0ABX1F062</accession>
<sequence length="53" mass="6029">MSETQDSDATHDHMGRKIVDSKREAFQQDLPWIIAMAALTVFTIMALAGYFRL</sequence>
<dbReference type="EMBL" id="JAAVTX010000004">
    <property type="protein sequence ID" value="NKE45726.1"/>
    <property type="molecule type" value="Genomic_DNA"/>
</dbReference>